<evidence type="ECO:0000256" key="5">
    <source>
        <dbReference type="ARBA" id="ARBA00022989"/>
    </source>
</evidence>
<feature type="transmembrane region" description="Helical" evidence="7">
    <location>
        <begin position="72"/>
        <end position="98"/>
    </location>
</feature>
<dbReference type="GO" id="GO:0015109">
    <property type="term" value="F:chromate transmembrane transporter activity"/>
    <property type="evidence" value="ECO:0007669"/>
    <property type="project" value="InterPro"/>
</dbReference>
<comment type="similarity">
    <text evidence="2">Belongs to the chromate ion transporter (CHR) (TC 2.A.51) family.</text>
</comment>
<evidence type="ECO:0000313" key="9">
    <source>
        <dbReference type="Proteomes" id="UP000002072"/>
    </source>
</evidence>
<dbReference type="OrthoDB" id="9788907at2"/>
<evidence type="ECO:0000256" key="6">
    <source>
        <dbReference type="ARBA" id="ARBA00023136"/>
    </source>
</evidence>
<feature type="transmembrane region" description="Helical" evidence="7">
    <location>
        <begin position="110"/>
        <end position="127"/>
    </location>
</feature>
<proteinExistence type="inferred from homology"/>
<organism evidence="8 9">
    <name type="scientific">Streptobacillus moniliformis (strain ATCC 14647 / DSM 12112 / NCTC 10651 / 9901)</name>
    <dbReference type="NCBI Taxonomy" id="519441"/>
    <lineage>
        <taxon>Bacteria</taxon>
        <taxon>Fusobacteriati</taxon>
        <taxon>Fusobacteriota</taxon>
        <taxon>Fusobacteriia</taxon>
        <taxon>Fusobacteriales</taxon>
        <taxon>Leptotrichiaceae</taxon>
        <taxon>Streptobacillus</taxon>
    </lineage>
</organism>
<sequence>MLLKLYTAFFKIGMFAFGGGYVILPLIEEFIVKRYSWITSSTLVDIISISQITPGPIAINAATFIGMSNAGIIGAIIATIGVVSPQIILLMIFIKYIGLENKELVKIIDGIKPATISLILIATINIFKKSIFIDLASSYKIEYVSMMCFIVALILLRYKFKMRNIIVICALLSFVI</sequence>
<dbReference type="Proteomes" id="UP000002072">
    <property type="component" value="Chromosome"/>
</dbReference>
<gene>
    <name evidence="8" type="ordered locus">Smon_0233</name>
</gene>
<dbReference type="AlphaFoldDB" id="D1AWP2"/>
<keyword evidence="4 7" id="KW-0812">Transmembrane</keyword>
<dbReference type="InterPro" id="IPR003370">
    <property type="entry name" value="Chromate_transpt"/>
</dbReference>
<evidence type="ECO:0000313" key="8">
    <source>
        <dbReference type="EMBL" id="ACZ00718.1"/>
    </source>
</evidence>
<keyword evidence="9" id="KW-1185">Reference proteome</keyword>
<evidence type="ECO:0000256" key="3">
    <source>
        <dbReference type="ARBA" id="ARBA00022475"/>
    </source>
</evidence>
<reference evidence="8 9" key="1">
    <citation type="journal article" date="2009" name="Stand. Genomic Sci.">
        <title>Complete genome sequence of Streptobacillus moniliformis type strain (9901T).</title>
        <authorList>
            <person name="Nolan M."/>
            <person name="Gronow S."/>
            <person name="Lapidus A."/>
            <person name="Ivanova N."/>
            <person name="Copeland A."/>
            <person name="Lucas S."/>
            <person name="Del Rio T.G."/>
            <person name="Chen F."/>
            <person name="Tice H."/>
            <person name="Pitluck S."/>
            <person name="Cheng J.F."/>
            <person name="Sims D."/>
            <person name="Meincke L."/>
            <person name="Bruce D."/>
            <person name="Goodwin L."/>
            <person name="Brettin T."/>
            <person name="Han C."/>
            <person name="Detter J.C."/>
            <person name="Ovchinikova G."/>
            <person name="Pati A."/>
            <person name="Mavromatis K."/>
            <person name="Mikhailova N."/>
            <person name="Chen A."/>
            <person name="Palaniappan K."/>
            <person name="Land M."/>
            <person name="Hauser L."/>
            <person name="Chang Y.J."/>
            <person name="Jeffries C.D."/>
            <person name="Rohde M."/>
            <person name="Sproer C."/>
            <person name="Goker M."/>
            <person name="Bristow J."/>
            <person name="Eisen J.A."/>
            <person name="Markowitz V."/>
            <person name="Hugenholtz P."/>
            <person name="Kyrpides N.C."/>
            <person name="Klenk H.P."/>
            <person name="Chain P."/>
        </authorList>
    </citation>
    <scope>NUCLEOTIDE SEQUENCE [LARGE SCALE GENOMIC DNA]</scope>
    <source>
        <strain evidence="9">ATCC 14647 / DSM 12112 / NCTC 10651 / 9901</strain>
    </source>
</reference>
<keyword evidence="6 7" id="KW-0472">Membrane</keyword>
<dbReference type="PANTHER" id="PTHR43663">
    <property type="entry name" value="CHROMATE TRANSPORT PROTEIN-RELATED"/>
    <property type="match status" value="1"/>
</dbReference>
<comment type="subcellular location">
    <subcellularLocation>
        <location evidence="1">Cell membrane</location>
        <topology evidence="1">Multi-pass membrane protein</topology>
    </subcellularLocation>
</comment>
<dbReference type="KEGG" id="smf:Smon_0233"/>
<dbReference type="eggNOG" id="COG2059">
    <property type="taxonomic scope" value="Bacteria"/>
</dbReference>
<evidence type="ECO:0000256" key="2">
    <source>
        <dbReference type="ARBA" id="ARBA00005262"/>
    </source>
</evidence>
<dbReference type="EMBL" id="CP001779">
    <property type="protein sequence ID" value="ACZ00718.1"/>
    <property type="molecule type" value="Genomic_DNA"/>
</dbReference>
<dbReference type="RefSeq" id="WP_012858276.1">
    <property type="nucleotide sequence ID" value="NC_013515.1"/>
</dbReference>
<name>D1AWP2_STRM9</name>
<protein>
    <submittedName>
        <fullName evidence="8">Chromate transporter</fullName>
    </submittedName>
</protein>
<evidence type="ECO:0000256" key="7">
    <source>
        <dbReference type="SAM" id="Phobius"/>
    </source>
</evidence>
<feature type="transmembrane region" description="Helical" evidence="7">
    <location>
        <begin position="139"/>
        <end position="156"/>
    </location>
</feature>
<dbReference type="PANTHER" id="PTHR43663:SF1">
    <property type="entry name" value="CHROMATE TRANSPORTER"/>
    <property type="match status" value="1"/>
</dbReference>
<keyword evidence="3" id="KW-1003">Cell membrane</keyword>
<evidence type="ECO:0000256" key="4">
    <source>
        <dbReference type="ARBA" id="ARBA00022692"/>
    </source>
</evidence>
<dbReference type="InterPro" id="IPR052518">
    <property type="entry name" value="CHR_Transporter"/>
</dbReference>
<dbReference type="Pfam" id="PF02417">
    <property type="entry name" value="Chromate_transp"/>
    <property type="match status" value="1"/>
</dbReference>
<dbReference type="GO" id="GO:0005886">
    <property type="term" value="C:plasma membrane"/>
    <property type="evidence" value="ECO:0007669"/>
    <property type="project" value="UniProtKB-SubCell"/>
</dbReference>
<keyword evidence="5 7" id="KW-1133">Transmembrane helix</keyword>
<dbReference type="HOGENOM" id="CLU_018106_1_2_0"/>
<accession>D1AWP2</accession>
<feature type="transmembrane region" description="Helical" evidence="7">
    <location>
        <begin position="12"/>
        <end position="31"/>
    </location>
</feature>
<dbReference type="STRING" id="519441.Smon_0233"/>
<evidence type="ECO:0000256" key="1">
    <source>
        <dbReference type="ARBA" id="ARBA00004651"/>
    </source>
</evidence>
<dbReference type="GeneID" id="29673338"/>